<reference evidence="2 4" key="2">
    <citation type="submission" date="2018-12" db="EMBL/GenBank/DDBJ databases">
        <authorList>
            <person name="hu s."/>
            <person name="Xu Y."/>
            <person name="Xu B."/>
            <person name="Li F."/>
        </authorList>
    </citation>
    <scope>NUCLEOTIDE SEQUENCE [LARGE SCALE GENOMIC DNA]</scope>
    <source>
        <strain evidence="2 4">KSW2-17</strain>
    </source>
</reference>
<accession>A0A2P8GRI2</accession>
<evidence type="ECO:0000313" key="1">
    <source>
        <dbReference type="EMBL" id="PSL36554.1"/>
    </source>
</evidence>
<dbReference type="EMBL" id="RZGY01000001">
    <property type="protein sequence ID" value="RUQ85534.1"/>
    <property type="molecule type" value="Genomic_DNA"/>
</dbReference>
<organism evidence="1 3">
    <name type="scientific">Labedella gwakjiensis</name>
    <dbReference type="NCBI Taxonomy" id="390269"/>
    <lineage>
        <taxon>Bacteria</taxon>
        <taxon>Bacillati</taxon>
        <taxon>Actinomycetota</taxon>
        <taxon>Actinomycetes</taxon>
        <taxon>Micrococcales</taxon>
        <taxon>Microbacteriaceae</taxon>
        <taxon>Labedella</taxon>
    </lineage>
</organism>
<evidence type="ECO:0000313" key="3">
    <source>
        <dbReference type="Proteomes" id="UP000241203"/>
    </source>
</evidence>
<dbReference type="OrthoDB" id="4318869at2"/>
<dbReference type="EMBL" id="PYAU01000001">
    <property type="protein sequence ID" value="PSL36554.1"/>
    <property type="molecule type" value="Genomic_DNA"/>
</dbReference>
<dbReference type="AlphaFoldDB" id="A0A2P8GRI2"/>
<evidence type="ECO:0000313" key="2">
    <source>
        <dbReference type="EMBL" id="RUQ85534.1"/>
    </source>
</evidence>
<sequence>MIDVVLNLFMLLLDGLSVVFGGRRRFDFRETVASESGGFALGVERRKSQPYLEIRLRTRLGTGREHYRLTLDEYERLVGDHAAGTAFAAECRNGSHDDRRFVTGRRRRG</sequence>
<evidence type="ECO:0000313" key="4">
    <source>
        <dbReference type="Proteomes" id="UP000268291"/>
    </source>
</evidence>
<proteinExistence type="predicted"/>
<dbReference type="RefSeq" id="WP_106561814.1">
    <property type="nucleotide sequence ID" value="NZ_PYAU01000001.1"/>
</dbReference>
<gene>
    <name evidence="1" type="ORF">CLV49_0146</name>
    <name evidence="2" type="ORF">ELQ93_00335</name>
</gene>
<name>A0A2P8GRI2_9MICO</name>
<dbReference type="Proteomes" id="UP000241203">
    <property type="component" value="Unassembled WGS sequence"/>
</dbReference>
<reference evidence="1 3" key="1">
    <citation type="submission" date="2018-03" db="EMBL/GenBank/DDBJ databases">
        <title>Genomic Encyclopedia of Archaeal and Bacterial Type Strains, Phase II (KMG-II): from individual species to whole genera.</title>
        <authorList>
            <person name="Goeker M."/>
        </authorList>
    </citation>
    <scope>NUCLEOTIDE SEQUENCE [LARGE SCALE GENOMIC DNA]</scope>
    <source>
        <strain evidence="1 3">DSM 21548</strain>
    </source>
</reference>
<keyword evidence="4" id="KW-1185">Reference proteome</keyword>
<dbReference type="Proteomes" id="UP000268291">
    <property type="component" value="Unassembled WGS sequence"/>
</dbReference>
<comment type="caution">
    <text evidence="1">The sequence shown here is derived from an EMBL/GenBank/DDBJ whole genome shotgun (WGS) entry which is preliminary data.</text>
</comment>
<protein>
    <submittedName>
        <fullName evidence="1">Uncharacterized protein</fullName>
    </submittedName>
</protein>